<dbReference type="AlphaFoldDB" id="A0AAN8DT67"/>
<evidence type="ECO:0000313" key="3">
    <source>
        <dbReference type="Proteomes" id="UP001331515"/>
    </source>
</evidence>
<sequence length="72" mass="7601">MKTIPDGVYPASVCSRINTPHSRGTGIIMSADLGGFPPRQKQLLDGSGRPPGASLQSAVGAEQRREREELGP</sequence>
<protein>
    <submittedName>
        <fullName evidence="2">Uncharacterized protein</fullName>
    </submittedName>
</protein>
<dbReference type="EMBL" id="JAURVH010001517">
    <property type="protein sequence ID" value="KAK5928901.1"/>
    <property type="molecule type" value="Genomic_DNA"/>
</dbReference>
<evidence type="ECO:0000256" key="1">
    <source>
        <dbReference type="SAM" id="MobiDB-lite"/>
    </source>
</evidence>
<comment type="caution">
    <text evidence="2">The sequence shown here is derived from an EMBL/GenBank/DDBJ whole genome shotgun (WGS) entry which is preliminary data.</text>
</comment>
<feature type="compositionally biased region" description="Basic and acidic residues" evidence="1">
    <location>
        <begin position="62"/>
        <end position="72"/>
    </location>
</feature>
<proteinExistence type="predicted"/>
<evidence type="ECO:0000313" key="2">
    <source>
        <dbReference type="EMBL" id="KAK5928901.1"/>
    </source>
</evidence>
<dbReference type="Proteomes" id="UP001331515">
    <property type="component" value="Unassembled WGS sequence"/>
</dbReference>
<name>A0AAN8DT67_CHAGU</name>
<gene>
    <name evidence="2" type="ORF">CgunFtcFv8_010181</name>
</gene>
<reference evidence="2 3" key="1">
    <citation type="journal article" date="2023" name="Mol. Biol. Evol.">
        <title>Genomics of Secondarily Temperate Adaptation in the Only Non-Antarctic Icefish.</title>
        <authorList>
            <person name="Rivera-Colon A.G."/>
            <person name="Rayamajhi N."/>
            <person name="Minhas B.F."/>
            <person name="Madrigal G."/>
            <person name="Bilyk K.T."/>
            <person name="Yoon V."/>
            <person name="Hune M."/>
            <person name="Gregory S."/>
            <person name="Cheng C.H.C."/>
            <person name="Catchen J.M."/>
        </authorList>
    </citation>
    <scope>NUCLEOTIDE SEQUENCE [LARGE SCALE GENOMIC DNA]</scope>
    <source>
        <tissue evidence="2">White muscle</tissue>
    </source>
</reference>
<feature type="region of interest" description="Disordered" evidence="1">
    <location>
        <begin position="33"/>
        <end position="72"/>
    </location>
</feature>
<organism evidence="2 3">
    <name type="scientific">Champsocephalus gunnari</name>
    <name type="common">Mackerel icefish</name>
    <dbReference type="NCBI Taxonomy" id="52237"/>
    <lineage>
        <taxon>Eukaryota</taxon>
        <taxon>Metazoa</taxon>
        <taxon>Chordata</taxon>
        <taxon>Craniata</taxon>
        <taxon>Vertebrata</taxon>
        <taxon>Euteleostomi</taxon>
        <taxon>Actinopterygii</taxon>
        <taxon>Neopterygii</taxon>
        <taxon>Teleostei</taxon>
        <taxon>Neoteleostei</taxon>
        <taxon>Acanthomorphata</taxon>
        <taxon>Eupercaria</taxon>
        <taxon>Perciformes</taxon>
        <taxon>Notothenioidei</taxon>
        <taxon>Channichthyidae</taxon>
        <taxon>Champsocephalus</taxon>
    </lineage>
</organism>
<keyword evidence="3" id="KW-1185">Reference proteome</keyword>
<accession>A0AAN8DT67</accession>